<evidence type="ECO:0000256" key="1">
    <source>
        <dbReference type="SAM" id="MobiDB-lite"/>
    </source>
</evidence>
<reference evidence="3" key="2">
    <citation type="journal article" date="2008" name="Nucleic Acids Res.">
        <title>The rice annotation project database (RAP-DB): 2008 update.</title>
        <authorList>
            <consortium name="The rice annotation project (RAP)"/>
        </authorList>
    </citation>
    <scope>GENOME REANNOTATION</scope>
    <source>
        <strain evidence="3">cv. Nipponbare</strain>
    </source>
</reference>
<protein>
    <submittedName>
        <fullName evidence="2">Os08g0547050 protein</fullName>
    </submittedName>
</protein>
<reference evidence="2 3" key="1">
    <citation type="journal article" date="2005" name="Nature">
        <title>The map-based sequence of the rice genome.</title>
        <authorList>
            <consortium name="International rice genome sequencing project (IRGSP)"/>
            <person name="Matsumoto T."/>
            <person name="Wu J."/>
            <person name="Kanamori H."/>
            <person name="Katayose Y."/>
            <person name="Fujisawa M."/>
            <person name="Namiki N."/>
            <person name="Mizuno H."/>
            <person name="Yamamoto K."/>
            <person name="Antonio B.A."/>
            <person name="Baba T."/>
            <person name="Sakata K."/>
            <person name="Nagamura Y."/>
            <person name="Aoki H."/>
            <person name="Arikawa K."/>
            <person name="Arita K."/>
            <person name="Bito T."/>
            <person name="Chiden Y."/>
            <person name="Fujitsuka N."/>
            <person name="Fukunaka R."/>
            <person name="Hamada M."/>
            <person name="Harada C."/>
            <person name="Hayashi A."/>
            <person name="Hijishita S."/>
            <person name="Honda M."/>
            <person name="Hosokawa S."/>
            <person name="Ichikawa Y."/>
            <person name="Idonuma A."/>
            <person name="Iijima M."/>
            <person name="Ikeda M."/>
            <person name="Ikeno M."/>
            <person name="Ito K."/>
            <person name="Ito S."/>
            <person name="Ito T."/>
            <person name="Ito Y."/>
            <person name="Ito Y."/>
            <person name="Iwabuchi A."/>
            <person name="Kamiya K."/>
            <person name="Karasawa W."/>
            <person name="Kurita K."/>
            <person name="Katagiri S."/>
            <person name="Kikuta A."/>
            <person name="Kobayashi H."/>
            <person name="Kobayashi N."/>
            <person name="Machita K."/>
            <person name="Maehara T."/>
            <person name="Masukawa M."/>
            <person name="Mizubayashi T."/>
            <person name="Mukai Y."/>
            <person name="Nagasaki H."/>
            <person name="Nagata Y."/>
            <person name="Naito S."/>
            <person name="Nakashima M."/>
            <person name="Nakama Y."/>
            <person name="Nakamichi Y."/>
            <person name="Nakamura M."/>
            <person name="Meguro A."/>
            <person name="Negishi M."/>
            <person name="Ohta I."/>
            <person name="Ohta T."/>
            <person name="Okamoto M."/>
            <person name="Ono N."/>
            <person name="Saji S."/>
            <person name="Sakaguchi M."/>
            <person name="Sakai K."/>
            <person name="Shibata M."/>
            <person name="Shimokawa T."/>
            <person name="Song J."/>
            <person name="Takazaki Y."/>
            <person name="Terasawa K."/>
            <person name="Tsugane M."/>
            <person name="Tsuji K."/>
            <person name="Ueda S."/>
            <person name="Waki K."/>
            <person name="Yamagata H."/>
            <person name="Yamamoto M."/>
            <person name="Yamamoto S."/>
            <person name="Yamane H."/>
            <person name="Yoshiki S."/>
            <person name="Yoshihara R."/>
            <person name="Yukawa K."/>
            <person name="Zhong H."/>
            <person name="Yano M."/>
            <person name="Yuan Q."/>
            <person name="Ouyang S."/>
            <person name="Liu J."/>
            <person name="Jones K.M."/>
            <person name="Gansberger K."/>
            <person name="Moffat K."/>
            <person name="Hill J."/>
            <person name="Bera J."/>
            <person name="Fadrosh D."/>
            <person name="Jin S."/>
            <person name="Johri S."/>
            <person name="Kim M."/>
            <person name="Overton L."/>
            <person name="Reardon M."/>
            <person name="Tsitrin T."/>
            <person name="Vuong H."/>
            <person name="Weaver B."/>
            <person name="Ciecko A."/>
            <person name="Tallon L."/>
            <person name="Jackson J."/>
            <person name="Pai G."/>
            <person name="Aken S.V."/>
            <person name="Utterback T."/>
            <person name="Reidmuller S."/>
            <person name="Feldblyum T."/>
            <person name="Hsiao J."/>
            <person name="Zismann V."/>
            <person name="Iobst S."/>
            <person name="de Vazeille A.R."/>
            <person name="Buell C.R."/>
            <person name="Ying K."/>
            <person name="Li Y."/>
            <person name="Lu T."/>
            <person name="Huang Y."/>
            <person name="Zhao Q."/>
            <person name="Feng Q."/>
            <person name="Zhang L."/>
            <person name="Zhu J."/>
            <person name="Weng Q."/>
            <person name="Mu J."/>
            <person name="Lu Y."/>
            <person name="Fan D."/>
            <person name="Liu Y."/>
            <person name="Guan J."/>
            <person name="Zhang Y."/>
            <person name="Yu S."/>
            <person name="Liu X."/>
            <person name="Zhang Y."/>
            <person name="Hong G."/>
            <person name="Han B."/>
            <person name="Choisne N."/>
            <person name="Demange N."/>
            <person name="Orjeda G."/>
            <person name="Samain S."/>
            <person name="Cattolico L."/>
            <person name="Pelletier E."/>
            <person name="Couloux A."/>
            <person name="Segurens B."/>
            <person name="Wincker P."/>
            <person name="D'Hont A."/>
            <person name="Scarpelli C."/>
            <person name="Weissenbach J."/>
            <person name="Salanoubat M."/>
            <person name="Quetier F."/>
            <person name="Yu Y."/>
            <person name="Kim H.R."/>
            <person name="Rambo T."/>
            <person name="Currie J."/>
            <person name="Collura K."/>
            <person name="Luo M."/>
            <person name="Yang T."/>
            <person name="Ammiraju J.S.S."/>
            <person name="Engler F."/>
            <person name="Soderlund C."/>
            <person name="Wing R.A."/>
            <person name="Palmer L.E."/>
            <person name="de la Bastide M."/>
            <person name="Spiegel L."/>
            <person name="Nascimento L."/>
            <person name="Zutavern T."/>
            <person name="O'Shaughnessy A."/>
            <person name="Dike S."/>
            <person name="Dedhia N."/>
            <person name="Preston R."/>
            <person name="Balija V."/>
            <person name="McCombie W.R."/>
            <person name="Chow T."/>
            <person name="Chen H."/>
            <person name="Chung M."/>
            <person name="Chen C."/>
            <person name="Shaw J."/>
            <person name="Wu H."/>
            <person name="Hsiao K."/>
            <person name="Chao Y."/>
            <person name="Chu M."/>
            <person name="Cheng C."/>
            <person name="Hour A."/>
            <person name="Lee P."/>
            <person name="Lin S."/>
            <person name="Lin Y."/>
            <person name="Liou J."/>
            <person name="Liu S."/>
            <person name="Hsing Y."/>
            <person name="Raghuvanshi S."/>
            <person name="Mohanty A."/>
            <person name="Bharti A.K."/>
            <person name="Gaur A."/>
            <person name="Gupta V."/>
            <person name="Kumar D."/>
            <person name="Ravi V."/>
            <person name="Vij S."/>
            <person name="Kapur A."/>
            <person name="Khurana P."/>
            <person name="Khurana P."/>
            <person name="Khurana J.P."/>
            <person name="Tyagi A.K."/>
            <person name="Gaikwad K."/>
            <person name="Singh A."/>
            <person name="Dalal V."/>
            <person name="Srivastava S."/>
            <person name="Dixit A."/>
            <person name="Pal A.K."/>
            <person name="Ghazi I.A."/>
            <person name="Yadav M."/>
            <person name="Pandit A."/>
            <person name="Bhargava A."/>
            <person name="Sureshbabu K."/>
            <person name="Batra K."/>
            <person name="Sharma T.R."/>
            <person name="Mohapatra T."/>
            <person name="Singh N.K."/>
            <person name="Messing J."/>
            <person name="Nelson A.B."/>
            <person name="Fuks G."/>
            <person name="Kavchok S."/>
            <person name="Keizer G."/>
            <person name="Linton E."/>
            <person name="Llaca V."/>
            <person name="Song R."/>
            <person name="Tanyolac B."/>
            <person name="Young S."/>
            <person name="Ho-Il K."/>
            <person name="Hahn J.H."/>
            <person name="Sangsakoo G."/>
            <person name="Vanavichit A."/>
            <person name="de Mattos Luiz.A.T."/>
            <person name="Zimmer P.D."/>
            <person name="Malone G."/>
            <person name="Dellagostin O."/>
            <person name="de Oliveira A.C."/>
            <person name="Bevan M."/>
            <person name="Bancroft I."/>
            <person name="Minx P."/>
            <person name="Cordum H."/>
            <person name="Wilson R."/>
            <person name="Cheng Z."/>
            <person name="Jin W."/>
            <person name="Jiang J."/>
            <person name="Leong S.A."/>
            <person name="Iwama H."/>
            <person name="Gojobori T."/>
            <person name="Itoh T."/>
            <person name="Niimura Y."/>
            <person name="Fujii Y."/>
            <person name="Habara T."/>
            <person name="Sakai H."/>
            <person name="Sato Y."/>
            <person name="Wilson G."/>
            <person name="Kumar K."/>
            <person name="McCouch S."/>
            <person name="Juretic N."/>
            <person name="Hoen D."/>
            <person name="Wright S."/>
            <person name="Bruskiewich R."/>
            <person name="Bureau T."/>
            <person name="Miyao A."/>
            <person name="Hirochika H."/>
            <person name="Nishikawa T."/>
            <person name="Kadowaki K."/>
            <person name="Sugiura M."/>
            <person name="Burr B."/>
            <person name="Sasaki T."/>
        </authorList>
    </citation>
    <scope>NUCLEOTIDE SEQUENCE [LARGE SCALE GENOMIC DNA]</scope>
    <source>
        <strain evidence="3">cv. Nipponbare</strain>
    </source>
</reference>
<evidence type="ECO:0000313" key="3">
    <source>
        <dbReference type="Proteomes" id="UP000000763"/>
    </source>
</evidence>
<feature type="compositionally biased region" description="Basic residues" evidence="1">
    <location>
        <begin position="28"/>
        <end position="40"/>
    </location>
</feature>
<feature type="region of interest" description="Disordered" evidence="1">
    <location>
        <begin position="1"/>
        <end position="40"/>
    </location>
</feature>
<dbReference type="Proteomes" id="UP000000763">
    <property type="component" value="Chromosome 8"/>
</dbReference>
<organism evidence="2 3">
    <name type="scientific">Oryza sativa subsp. japonica</name>
    <name type="common">Rice</name>
    <dbReference type="NCBI Taxonomy" id="39947"/>
    <lineage>
        <taxon>Eukaryota</taxon>
        <taxon>Viridiplantae</taxon>
        <taxon>Streptophyta</taxon>
        <taxon>Embryophyta</taxon>
        <taxon>Tracheophyta</taxon>
        <taxon>Spermatophyta</taxon>
        <taxon>Magnoliopsida</taxon>
        <taxon>Liliopsida</taxon>
        <taxon>Poales</taxon>
        <taxon>Poaceae</taxon>
        <taxon>BOP clade</taxon>
        <taxon>Oryzoideae</taxon>
        <taxon>Oryzeae</taxon>
        <taxon>Oryzinae</taxon>
        <taxon>Oryza</taxon>
        <taxon>Oryza sativa</taxon>
    </lineage>
</organism>
<accession>C7J6A8</accession>
<evidence type="ECO:0000313" key="2">
    <source>
        <dbReference type="EMBL" id="BAH94412.1"/>
    </source>
</evidence>
<feature type="compositionally biased region" description="Low complexity" evidence="1">
    <location>
        <begin position="14"/>
        <end position="23"/>
    </location>
</feature>
<name>C7J6A8_ORYSJ</name>
<proteinExistence type="predicted"/>
<gene>
    <name evidence="2" type="ordered locus">Os08g0547050</name>
</gene>
<dbReference type="EMBL" id="AP008214">
    <property type="protein sequence ID" value="BAH94412.1"/>
    <property type="molecule type" value="Genomic_DNA"/>
</dbReference>
<sequence>MLRAGRVETDGVSPEPWTPETTTSGGRSSRRPRRRWRRRRRRRTCWRRRRRRRRRRRGKVERTGKGRVDGERWTTLYRPDRDGRLDRAHRLLRLSLDVDTCLPHHDDVENGEKTPFLYFSPSPYLLVLVLV</sequence>
<dbReference type="KEGG" id="dosa:Os08g0547050"/>
<dbReference type="AlphaFoldDB" id="C7J6A8"/>